<evidence type="ECO:0000313" key="1">
    <source>
        <dbReference type="EMBL" id="RNG03133.1"/>
    </source>
</evidence>
<dbReference type="InterPro" id="IPR006311">
    <property type="entry name" value="TAT_signal"/>
</dbReference>
<accession>A0A3M8UI67</accession>
<dbReference type="Proteomes" id="UP000275401">
    <property type="component" value="Unassembled WGS sequence"/>
</dbReference>
<dbReference type="PROSITE" id="PS51318">
    <property type="entry name" value="TAT"/>
    <property type="match status" value="1"/>
</dbReference>
<organism evidence="1 2">
    <name type="scientific">Streptomyces botrytidirepellens</name>
    <dbReference type="NCBI Taxonomy" id="2486417"/>
    <lineage>
        <taxon>Bacteria</taxon>
        <taxon>Bacillati</taxon>
        <taxon>Actinomycetota</taxon>
        <taxon>Actinomycetes</taxon>
        <taxon>Kitasatosporales</taxon>
        <taxon>Streptomycetaceae</taxon>
        <taxon>Streptomyces</taxon>
    </lineage>
</organism>
<proteinExistence type="predicted"/>
<gene>
    <name evidence="1" type="ORF">EEJ42_34970</name>
</gene>
<sequence>MSAHRMSDPLDRRRFLTAAALRGATVVGTGVIGATALGAVDADAVFAAPLRRPLDPAVPAGAFVEGRITSIDGGVLEVAGSYGDHARVRVTNATSVWKVRATTAASIETGDGLYARGVPMPDGTVAADAVWVNIVNLHTTIRGIEKTRLHLAHGSHEIVGNLLPATSSASYSGAAPTADLSGLRIGQGAQVLGAWRPSDDSVDIVRVAVGPGAGHRR</sequence>
<reference evidence="1 2" key="1">
    <citation type="submission" date="2018-11" db="EMBL/GenBank/DDBJ databases">
        <title>The Potential of Streptomyces as Biocontrol Agents against the Tomato grey mould, Botrytis cinerea (Gray mold) Frontiers in Microbiology.</title>
        <authorList>
            <person name="Li D."/>
        </authorList>
    </citation>
    <scope>NUCLEOTIDE SEQUENCE [LARGE SCALE GENOMIC DNA]</scope>
    <source>
        <strain evidence="1 2">NEAU-LD23</strain>
    </source>
</reference>
<comment type="caution">
    <text evidence="1">The sequence shown here is derived from an EMBL/GenBank/DDBJ whole genome shotgun (WGS) entry which is preliminary data.</text>
</comment>
<dbReference type="EMBL" id="RIBZ01000660">
    <property type="protein sequence ID" value="RNG03133.1"/>
    <property type="molecule type" value="Genomic_DNA"/>
</dbReference>
<name>A0A3M8UI67_9ACTN</name>
<dbReference type="RefSeq" id="WP_123106223.1">
    <property type="nucleotide sequence ID" value="NZ_RIBZ01000660.1"/>
</dbReference>
<protein>
    <submittedName>
        <fullName evidence="1">Cell wall protein</fullName>
    </submittedName>
</protein>
<evidence type="ECO:0000313" key="2">
    <source>
        <dbReference type="Proteomes" id="UP000275401"/>
    </source>
</evidence>
<dbReference type="AlphaFoldDB" id="A0A3M8UI67"/>
<keyword evidence="2" id="KW-1185">Reference proteome</keyword>